<organism evidence="1 2">
    <name type="scientific">Salmonella bongori N268-08</name>
    <dbReference type="NCBI Taxonomy" id="1197719"/>
    <lineage>
        <taxon>Bacteria</taxon>
        <taxon>Pseudomonadati</taxon>
        <taxon>Pseudomonadota</taxon>
        <taxon>Gammaproteobacteria</taxon>
        <taxon>Enterobacterales</taxon>
        <taxon>Enterobacteriaceae</taxon>
        <taxon>Salmonella</taxon>
    </lineage>
</organism>
<dbReference type="AlphaFoldDB" id="S5NBH2"/>
<gene>
    <name evidence="1" type="ORF">A464_2800</name>
</gene>
<reference evidence="1 2" key="1">
    <citation type="submission" date="2013-07" db="EMBL/GenBank/DDBJ databases">
        <title>Genome sequence of Salmonella bongori N268-08 - a rare clinical isolate.</title>
        <authorList>
            <person name="Marti R."/>
            <person name="Hagens S."/>
            <person name="Loessner M.J."/>
            <person name="Klumpp J."/>
        </authorList>
    </citation>
    <scope>NUCLEOTIDE SEQUENCE [LARGE SCALE GENOMIC DNA]</scope>
    <source>
        <strain evidence="1 2">N268-08</strain>
    </source>
</reference>
<protein>
    <submittedName>
        <fullName evidence="1">Uncharacterized protein</fullName>
    </submittedName>
</protein>
<dbReference type="PATRIC" id="fig|1197719.3.peg.2793"/>
<sequence>MNGQLVRNDGRLSRFKKMCSGYDADENSTGNEKQASEPRMVIIWRAVLKAR</sequence>
<evidence type="ECO:0000313" key="2">
    <source>
        <dbReference type="Proteomes" id="UP000015042"/>
    </source>
</evidence>
<accession>S5NBH2</accession>
<dbReference type="KEGG" id="sbz:A464_2800"/>
<evidence type="ECO:0000313" key="1">
    <source>
        <dbReference type="EMBL" id="AGR59985.1"/>
    </source>
</evidence>
<dbReference type="EMBL" id="CP006608">
    <property type="protein sequence ID" value="AGR59985.1"/>
    <property type="molecule type" value="Genomic_DNA"/>
</dbReference>
<proteinExistence type="predicted"/>
<dbReference type="HOGENOM" id="CLU_3103543_0_0_6"/>
<dbReference type="Proteomes" id="UP000015042">
    <property type="component" value="Chromosome"/>
</dbReference>
<name>S5NBH2_SALBN</name>